<feature type="chain" id="PRO_5031031735" evidence="2">
    <location>
        <begin position="28"/>
        <end position="124"/>
    </location>
</feature>
<evidence type="ECO:0000313" key="4">
    <source>
        <dbReference type="Proteomes" id="UP000490980"/>
    </source>
</evidence>
<reference evidence="3 4" key="1">
    <citation type="submission" date="2020-03" db="EMBL/GenBank/DDBJ databases">
        <authorList>
            <person name="Lai Q."/>
        </authorList>
    </citation>
    <scope>NUCLEOTIDE SEQUENCE [LARGE SCALE GENOMIC DNA]</scope>
    <source>
        <strain evidence="3 4">CCUG 25036</strain>
    </source>
</reference>
<name>A0A7X5ZGW1_9GAMM</name>
<evidence type="ECO:0000313" key="3">
    <source>
        <dbReference type="EMBL" id="NII04985.1"/>
    </source>
</evidence>
<keyword evidence="4" id="KW-1185">Reference proteome</keyword>
<dbReference type="EMBL" id="JAARLZ010000001">
    <property type="protein sequence ID" value="NII04985.1"/>
    <property type="molecule type" value="Genomic_DNA"/>
</dbReference>
<evidence type="ECO:0000256" key="2">
    <source>
        <dbReference type="SAM" id="SignalP"/>
    </source>
</evidence>
<dbReference type="Proteomes" id="UP000490980">
    <property type="component" value="Unassembled WGS sequence"/>
</dbReference>
<comment type="caution">
    <text evidence="3">The sequence shown here is derived from an EMBL/GenBank/DDBJ whole genome shotgun (WGS) entry which is preliminary data.</text>
</comment>
<keyword evidence="2" id="KW-0732">Signal</keyword>
<proteinExistence type="predicted"/>
<dbReference type="AlphaFoldDB" id="A0A7X5ZGW1"/>
<sequence>MRSIINRFLFTAVPLTAALIIAACSHAEPPAPEAASAAATTAASSPAPGRAAPANPALGSPEWLAWVDKILAVSDDGHGPTPGSAEWDDAVNRKLGQEAPQAKPGSAEWQQSVDALLRTRVATH</sequence>
<dbReference type="RefSeq" id="WP_166945763.1">
    <property type="nucleotide sequence ID" value="NZ_JAARLZ010000001.1"/>
</dbReference>
<evidence type="ECO:0000256" key="1">
    <source>
        <dbReference type="SAM" id="MobiDB-lite"/>
    </source>
</evidence>
<feature type="compositionally biased region" description="Low complexity" evidence="1">
    <location>
        <begin position="30"/>
        <end position="57"/>
    </location>
</feature>
<gene>
    <name evidence="3" type="ORF">HBF25_01140</name>
</gene>
<dbReference type="PROSITE" id="PS51257">
    <property type="entry name" value="PROKAR_LIPOPROTEIN"/>
    <property type="match status" value="1"/>
</dbReference>
<feature type="region of interest" description="Disordered" evidence="1">
    <location>
        <begin position="30"/>
        <end position="58"/>
    </location>
</feature>
<feature type="signal peptide" evidence="2">
    <location>
        <begin position="1"/>
        <end position="27"/>
    </location>
</feature>
<protein>
    <submittedName>
        <fullName evidence="3">Uncharacterized protein</fullName>
    </submittedName>
</protein>
<organism evidence="3 4">
    <name type="scientific">Luteibacter anthropi</name>
    <dbReference type="NCBI Taxonomy" id="564369"/>
    <lineage>
        <taxon>Bacteria</taxon>
        <taxon>Pseudomonadati</taxon>
        <taxon>Pseudomonadota</taxon>
        <taxon>Gammaproteobacteria</taxon>
        <taxon>Lysobacterales</taxon>
        <taxon>Rhodanobacteraceae</taxon>
        <taxon>Luteibacter</taxon>
    </lineage>
</organism>
<accession>A0A7X5ZGW1</accession>